<dbReference type="PANTHER" id="PTHR10887">
    <property type="entry name" value="DNA2/NAM7 HELICASE FAMILY"/>
    <property type="match status" value="1"/>
</dbReference>
<evidence type="ECO:0000313" key="9">
    <source>
        <dbReference type="Proteomes" id="UP000027195"/>
    </source>
</evidence>
<evidence type="ECO:0008006" key="10">
    <source>
        <dbReference type="Google" id="ProtNLM"/>
    </source>
</evidence>
<feature type="domain" description="DNA2/NAM7 helicase-like C-terminal" evidence="7">
    <location>
        <begin position="134"/>
        <end position="330"/>
    </location>
</feature>
<dbReference type="Proteomes" id="UP000027195">
    <property type="component" value="Unassembled WGS sequence"/>
</dbReference>
<dbReference type="GO" id="GO:0005524">
    <property type="term" value="F:ATP binding"/>
    <property type="evidence" value="ECO:0007669"/>
    <property type="project" value="UniProtKB-KW"/>
</dbReference>
<dbReference type="Pfam" id="PF13086">
    <property type="entry name" value="AAA_11"/>
    <property type="match status" value="1"/>
</dbReference>
<evidence type="ECO:0000256" key="2">
    <source>
        <dbReference type="ARBA" id="ARBA00022741"/>
    </source>
</evidence>
<dbReference type="InterPro" id="IPR047187">
    <property type="entry name" value="SF1_C_Upf1"/>
</dbReference>
<dbReference type="InterPro" id="IPR027417">
    <property type="entry name" value="P-loop_NTPase"/>
</dbReference>
<accession>A0A067MK19</accession>
<evidence type="ECO:0000256" key="4">
    <source>
        <dbReference type="ARBA" id="ARBA00022806"/>
    </source>
</evidence>
<feature type="non-terminal residue" evidence="8">
    <location>
        <position position="1"/>
    </location>
</feature>
<evidence type="ECO:0000256" key="5">
    <source>
        <dbReference type="ARBA" id="ARBA00022840"/>
    </source>
</evidence>
<dbReference type="InParanoid" id="A0A067MK19"/>
<sequence>AVDNVLERFIATNILPASQIIRAATDANKVGKALQGYTIDARLGGSPTDNPRLIKQAEKRVQDAVIVFTTCTGAGLGVLRKVEFDYVLVDEASQITEAGALIPLVKGCKRAVLVGDHVQLRPTVKPLGKVFNFDVSLLERLYTGPEQAGLSRTMLDVQYRFPEELARFPSDHFYQGKLRTGTEFRPDVERTLRNMQFAWPSGRDGHIIANVFVECAAEEDYGRSSKANAGQAELIKYIGKGDTSATDELTSLEITVLTPYTRQVRELRQRLPSSIIVSTVDSFQGRESDIIVFSTVRCNANEDIGFLDDARRLNVAWTRAKCARIVVGHRATLEKNSELWRAAVADCVSVSVT</sequence>
<dbReference type="GO" id="GO:0005694">
    <property type="term" value="C:chromosome"/>
    <property type="evidence" value="ECO:0007669"/>
    <property type="project" value="UniProtKB-ARBA"/>
</dbReference>
<feature type="non-terminal residue" evidence="8">
    <location>
        <position position="353"/>
    </location>
</feature>
<dbReference type="PANTHER" id="PTHR10887:SF495">
    <property type="entry name" value="HELICASE SENATAXIN ISOFORM X1-RELATED"/>
    <property type="match status" value="1"/>
</dbReference>
<dbReference type="GO" id="GO:0016787">
    <property type="term" value="F:hydrolase activity"/>
    <property type="evidence" value="ECO:0007669"/>
    <property type="project" value="UniProtKB-KW"/>
</dbReference>
<keyword evidence="9" id="KW-1185">Reference proteome</keyword>
<dbReference type="FunFam" id="3.40.50.300:FF:000326">
    <property type="entry name" value="P-loop containing nucleoside triphosphate hydrolase"/>
    <property type="match status" value="1"/>
</dbReference>
<gene>
    <name evidence="8" type="ORF">BOTBODRAFT_96787</name>
</gene>
<reference evidence="9" key="1">
    <citation type="journal article" date="2014" name="Proc. Natl. Acad. Sci. U.S.A.">
        <title>Extensive sampling of basidiomycete genomes demonstrates inadequacy of the white-rot/brown-rot paradigm for wood decay fungi.</title>
        <authorList>
            <person name="Riley R."/>
            <person name="Salamov A.A."/>
            <person name="Brown D.W."/>
            <person name="Nagy L.G."/>
            <person name="Floudas D."/>
            <person name="Held B.W."/>
            <person name="Levasseur A."/>
            <person name="Lombard V."/>
            <person name="Morin E."/>
            <person name="Otillar R."/>
            <person name="Lindquist E.A."/>
            <person name="Sun H."/>
            <person name="LaButti K.M."/>
            <person name="Schmutz J."/>
            <person name="Jabbour D."/>
            <person name="Luo H."/>
            <person name="Baker S.E."/>
            <person name="Pisabarro A.G."/>
            <person name="Walton J.D."/>
            <person name="Blanchette R.A."/>
            <person name="Henrissat B."/>
            <person name="Martin F."/>
            <person name="Cullen D."/>
            <person name="Hibbett D.S."/>
            <person name="Grigoriev I.V."/>
        </authorList>
    </citation>
    <scope>NUCLEOTIDE SEQUENCE [LARGE SCALE GENOMIC DNA]</scope>
    <source>
        <strain evidence="9">FD-172 SS1</strain>
    </source>
</reference>
<dbReference type="CDD" id="cd18808">
    <property type="entry name" value="SF1_C_Upf1"/>
    <property type="match status" value="1"/>
</dbReference>
<dbReference type="InterPro" id="IPR041679">
    <property type="entry name" value="DNA2/NAM7-like_C"/>
</dbReference>
<keyword evidence="4" id="KW-0347">Helicase</keyword>
<dbReference type="InterPro" id="IPR045055">
    <property type="entry name" value="DNA2/NAM7-like"/>
</dbReference>
<evidence type="ECO:0000259" key="6">
    <source>
        <dbReference type="Pfam" id="PF13086"/>
    </source>
</evidence>
<dbReference type="EMBL" id="KL198052">
    <property type="protein sequence ID" value="KDQ12222.1"/>
    <property type="molecule type" value="Genomic_DNA"/>
</dbReference>
<proteinExistence type="inferred from homology"/>
<comment type="similarity">
    <text evidence="1">Belongs to the DNA2/NAM7 helicase family.</text>
</comment>
<protein>
    <recommendedName>
        <fullName evidence="10">DNA2/NAM7 helicase-like C-terminal domain-containing protein</fullName>
    </recommendedName>
</protein>
<evidence type="ECO:0000259" key="7">
    <source>
        <dbReference type="Pfam" id="PF13087"/>
    </source>
</evidence>
<evidence type="ECO:0000256" key="1">
    <source>
        <dbReference type="ARBA" id="ARBA00007913"/>
    </source>
</evidence>
<keyword evidence="3" id="KW-0378">Hydrolase</keyword>
<name>A0A067MK19_BOTB1</name>
<keyword evidence="5" id="KW-0067">ATP-binding</keyword>
<dbReference type="InterPro" id="IPR041677">
    <property type="entry name" value="DNA2/NAM7_AAA_11"/>
</dbReference>
<dbReference type="GO" id="GO:0004386">
    <property type="term" value="F:helicase activity"/>
    <property type="evidence" value="ECO:0007669"/>
    <property type="project" value="UniProtKB-KW"/>
</dbReference>
<dbReference type="SUPFAM" id="SSF52540">
    <property type="entry name" value="P-loop containing nucleoside triphosphate hydrolases"/>
    <property type="match status" value="1"/>
</dbReference>
<dbReference type="HOGENOM" id="CLU_001666_0_4_1"/>
<keyword evidence="2" id="KW-0547">Nucleotide-binding</keyword>
<feature type="domain" description="DNA2/NAM7 helicase helicase" evidence="6">
    <location>
        <begin position="58"/>
        <end position="125"/>
    </location>
</feature>
<evidence type="ECO:0000313" key="8">
    <source>
        <dbReference type="EMBL" id="KDQ12222.1"/>
    </source>
</evidence>
<dbReference type="STRING" id="930990.A0A067MK19"/>
<dbReference type="Pfam" id="PF13087">
    <property type="entry name" value="AAA_12"/>
    <property type="match status" value="1"/>
</dbReference>
<dbReference type="Gene3D" id="3.40.50.300">
    <property type="entry name" value="P-loop containing nucleotide triphosphate hydrolases"/>
    <property type="match status" value="2"/>
</dbReference>
<organism evidence="8 9">
    <name type="scientific">Botryobasidium botryosum (strain FD-172 SS1)</name>
    <dbReference type="NCBI Taxonomy" id="930990"/>
    <lineage>
        <taxon>Eukaryota</taxon>
        <taxon>Fungi</taxon>
        <taxon>Dikarya</taxon>
        <taxon>Basidiomycota</taxon>
        <taxon>Agaricomycotina</taxon>
        <taxon>Agaricomycetes</taxon>
        <taxon>Cantharellales</taxon>
        <taxon>Botryobasidiaceae</taxon>
        <taxon>Botryobasidium</taxon>
    </lineage>
</organism>
<evidence type="ECO:0000256" key="3">
    <source>
        <dbReference type="ARBA" id="ARBA00022801"/>
    </source>
</evidence>
<dbReference type="AlphaFoldDB" id="A0A067MK19"/>
<dbReference type="OrthoDB" id="6513042at2759"/>